<dbReference type="Pfam" id="PF00795">
    <property type="entry name" value="CN_hydrolase"/>
    <property type="match status" value="1"/>
</dbReference>
<comment type="similarity">
    <text evidence="1">Belongs to the carbon-nitrogen hydrolase superfamily. NIT1/NIT2 family.</text>
</comment>
<dbReference type="PANTHER" id="PTHR47799">
    <property type="entry name" value="OMEGA-AMIDASE YAFV"/>
    <property type="match status" value="1"/>
</dbReference>
<dbReference type="RefSeq" id="WP_022317117.1">
    <property type="nucleotide sequence ID" value="NZ_JALFDM010000046.1"/>
</dbReference>
<evidence type="ECO:0000313" key="7">
    <source>
        <dbReference type="EMBL" id="KIP64994.1"/>
    </source>
</evidence>
<dbReference type="PANTHER" id="PTHR47799:SF1">
    <property type="entry name" value="OMEGA-AMIDASE YAFV"/>
    <property type="match status" value="1"/>
</dbReference>
<accession>A0A0D0IXA5</accession>
<comment type="caution">
    <text evidence="7">The sequence shown here is derived from an EMBL/GenBank/DDBJ whole genome shotgun (WGS) entry which is preliminary data.</text>
</comment>
<gene>
    <name evidence="7" type="ORF">ST44_00080</name>
</gene>
<name>A0A0D0IXA5_9BACT</name>
<dbReference type="InterPro" id="IPR036526">
    <property type="entry name" value="C-N_Hydrolase_sf"/>
</dbReference>
<comment type="catalytic activity">
    <reaction evidence="4">
        <text>a monoamide of a dicarboxylate + H2O = a dicarboxylate + NH4(+)</text>
        <dbReference type="Rhea" id="RHEA:11716"/>
        <dbReference type="ChEBI" id="CHEBI:15377"/>
        <dbReference type="ChEBI" id="CHEBI:28938"/>
        <dbReference type="ChEBI" id="CHEBI:28965"/>
        <dbReference type="ChEBI" id="CHEBI:77450"/>
        <dbReference type="EC" id="3.5.1.3"/>
    </reaction>
</comment>
<dbReference type="Proteomes" id="UP000032046">
    <property type="component" value="Unassembled WGS sequence"/>
</dbReference>
<feature type="domain" description="CN hydrolase" evidence="6">
    <location>
        <begin position="1"/>
        <end position="235"/>
    </location>
</feature>
<dbReference type="EC" id="3.5.1.3" evidence="3"/>
<dbReference type="PROSITE" id="PS50263">
    <property type="entry name" value="CN_HYDROLASE"/>
    <property type="match status" value="1"/>
</dbReference>
<reference evidence="7 8" key="1">
    <citation type="submission" date="2015-01" db="EMBL/GenBank/DDBJ databases">
        <title>Comparative genomics of non-oral Prevotella species.</title>
        <authorList>
            <person name="Accetto T."/>
            <person name="Nograsek B."/>
            <person name="Avgustin G."/>
        </authorList>
    </citation>
    <scope>NUCLEOTIDE SEQUENCE [LARGE SCALE GENOMIC DNA]</scope>
    <source>
        <strain evidence="7 8">P5-119</strain>
    </source>
</reference>
<evidence type="ECO:0000256" key="2">
    <source>
        <dbReference type="ARBA" id="ARBA00022801"/>
    </source>
</evidence>
<evidence type="ECO:0000259" key="6">
    <source>
        <dbReference type="PROSITE" id="PS50263"/>
    </source>
</evidence>
<keyword evidence="8" id="KW-1185">Reference proteome</keyword>
<dbReference type="GO" id="GO:0106008">
    <property type="term" value="F:2-oxoglutaramate amidase activity"/>
    <property type="evidence" value="ECO:0007669"/>
    <property type="project" value="TreeGrafter"/>
</dbReference>
<organism evidence="7 8">
    <name type="scientific">Prevotella pectinovora</name>
    <dbReference type="NCBI Taxonomy" id="1602169"/>
    <lineage>
        <taxon>Bacteria</taxon>
        <taxon>Pseudomonadati</taxon>
        <taxon>Bacteroidota</taxon>
        <taxon>Bacteroidia</taxon>
        <taxon>Bacteroidales</taxon>
        <taxon>Prevotellaceae</taxon>
        <taxon>Prevotella</taxon>
    </lineage>
</organism>
<dbReference type="OrthoDB" id="9811121at2"/>
<dbReference type="FunFam" id="3.60.110.10:FF:000004">
    <property type="entry name" value="Carbon-nitrogen hydrolase"/>
    <property type="match status" value="1"/>
</dbReference>
<evidence type="ECO:0000256" key="5">
    <source>
        <dbReference type="ARBA" id="ARBA00072139"/>
    </source>
</evidence>
<dbReference type="InterPro" id="IPR003010">
    <property type="entry name" value="C-N_Hydrolase"/>
</dbReference>
<protein>
    <recommendedName>
        <fullName evidence="5">Omega-amidase YafV</fullName>
        <ecNumber evidence="3">3.5.1.3</ecNumber>
    </recommendedName>
</protein>
<dbReference type="Gene3D" id="3.60.110.10">
    <property type="entry name" value="Carbon-nitrogen hydrolase"/>
    <property type="match status" value="1"/>
</dbReference>
<proteinExistence type="inferred from homology"/>
<dbReference type="STRING" id="1602171.ST44_00080"/>
<dbReference type="AlphaFoldDB" id="A0A0D0IXA5"/>
<dbReference type="SUPFAM" id="SSF56317">
    <property type="entry name" value="Carbon-nitrogen hydrolase"/>
    <property type="match status" value="1"/>
</dbReference>
<dbReference type="GO" id="GO:0050152">
    <property type="term" value="F:omega-amidase activity"/>
    <property type="evidence" value="ECO:0007669"/>
    <property type="project" value="UniProtKB-EC"/>
</dbReference>
<keyword evidence="2 7" id="KW-0378">Hydrolase</keyword>
<evidence type="ECO:0000256" key="1">
    <source>
        <dbReference type="ARBA" id="ARBA00010613"/>
    </source>
</evidence>
<dbReference type="EMBL" id="JXQK01000003">
    <property type="protein sequence ID" value="KIP64994.1"/>
    <property type="molecule type" value="Genomic_DNA"/>
</dbReference>
<sequence length="261" mass="29216">MRATILQTNTVWGKPSDNQQNAEVLLCQAPKSDIYILPEMWSTGFATSPEGIAEEEDFCSSNGSLAWMKSMARKHDAAICGSLSVKTDGGKFVNRSYFVYPDGRVEHYDKKHLFFAGGEHKSYTAGTRRVVAEYKGVRFLLLICYDLRFPVWSRNDLDYDAIICVANWPTPREEVWSTLLKARAIENQCFVLGANRVGTDDQCTYTGASAIVSPYGKVMAGGGAEEGWTSAELDIEKLDKFRKTFPVLDDKDEFCIIEKSL</sequence>
<evidence type="ECO:0000256" key="4">
    <source>
        <dbReference type="ARBA" id="ARBA00052904"/>
    </source>
</evidence>
<evidence type="ECO:0000313" key="8">
    <source>
        <dbReference type="Proteomes" id="UP000032046"/>
    </source>
</evidence>
<dbReference type="InterPro" id="IPR052737">
    <property type="entry name" value="Omega-amidase_YafV"/>
</dbReference>
<evidence type="ECO:0000256" key="3">
    <source>
        <dbReference type="ARBA" id="ARBA00039118"/>
    </source>
</evidence>